<accession>A0ABT2FQK2</accession>
<reference evidence="2 3" key="1">
    <citation type="submission" date="2022-02" db="EMBL/GenBank/DDBJ databases">
        <authorList>
            <person name="Zhuang L."/>
        </authorList>
    </citation>
    <scope>NUCLEOTIDE SEQUENCE [LARGE SCALE GENOMIC DNA]</scope>
    <source>
        <strain evidence="2 3">C32</strain>
    </source>
</reference>
<comment type="caution">
    <text evidence="2">The sequence shown here is derived from an EMBL/GenBank/DDBJ whole genome shotgun (WGS) entry which is preliminary data.</text>
</comment>
<dbReference type="Gene3D" id="1.10.10.10">
    <property type="entry name" value="Winged helix-like DNA-binding domain superfamily/Winged helix DNA-binding domain"/>
    <property type="match status" value="1"/>
</dbReference>
<feature type="compositionally biased region" description="Low complexity" evidence="1">
    <location>
        <begin position="99"/>
        <end position="118"/>
    </location>
</feature>
<dbReference type="SUPFAM" id="SSF46785">
    <property type="entry name" value="Winged helix' DNA-binding domain"/>
    <property type="match status" value="1"/>
</dbReference>
<keyword evidence="3" id="KW-1185">Reference proteome</keyword>
<feature type="region of interest" description="Disordered" evidence="1">
    <location>
        <begin position="94"/>
        <end position="163"/>
    </location>
</feature>
<dbReference type="Proteomes" id="UP001201549">
    <property type="component" value="Unassembled WGS sequence"/>
</dbReference>
<dbReference type="Pfam" id="PF13730">
    <property type="entry name" value="HTH_36"/>
    <property type="match status" value="1"/>
</dbReference>
<gene>
    <name evidence="2" type="ORF">L9G74_18950</name>
</gene>
<reference evidence="3" key="2">
    <citation type="submission" date="2023-07" db="EMBL/GenBank/DDBJ databases">
        <title>Shewanella mangrovi sp. nov., an acetaldehyde- degrading bacterium isolated from mangrove sediment.</title>
        <authorList>
            <person name="Liu Y."/>
        </authorList>
    </citation>
    <scope>NUCLEOTIDE SEQUENCE [LARGE SCALE GENOMIC DNA]</scope>
    <source>
        <strain evidence="3">C32</strain>
    </source>
</reference>
<sequence>MSMELMVKAMNAKVGNALRKLVLLKLADNANDKGECWPSYQHIADQCEIAHSTVRKHIKDLESAGYLTIHPRKTELGHGSNIYKLQLPPKPPMLADAAPMPSDSTPMPSDSTPMPSDSIGGCREIAGGMPSDSTPPMPSDSTRTSHSFEPVNEPLKDHNTGSKTSTAKFDFSSWPAEPSAQILKDWLAVRKAKKAPFTQTVINRLAKHLHQAAQHGLSVDECLGQCAVRGWVGFEFGWLVNAGVVATQKLAIPDHGQQPKQTVDDGFPAWEGE</sequence>
<evidence type="ECO:0000313" key="2">
    <source>
        <dbReference type="EMBL" id="MCS4558518.1"/>
    </source>
</evidence>
<protein>
    <submittedName>
        <fullName evidence="2">Helix-turn-helix domain-containing protein</fullName>
    </submittedName>
</protein>
<organism evidence="2 3">
    <name type="scientific">Shewanella electrica</name>
    <dbReference type="NCBI Taxonomy" id="515560"/>
    <lineage>
        <taxon>Bacteria</taxon>
        <taxon>Pseudomonadati</taxon>
        <taxon>Pseudomonadota</taxon>
        <taxon>Gammaproteobacteria</taxon>
        <taxon>Alteromonadales</taxon>
        <taxon>Shewanellaceae</taxon>
        <taxon>Shewanella</taxon>
    </lineage>
</organism>
<dbReference type="EMBL" id="JAKOGG010000022">
    <property type="protein sequence ID" value="MCS4558518.1"/>
    <property type="molecule type" value="Genomic_DNA"/>
</dbReference>
<dbReference type="InterPro" id="IPR036390">
    <property type="entry name" value="WH_DNA-bd_sf"/>
</dbReference>
<name>A0ABT2FQK2_9GAMM</name>
<evidence type="ECO:0000256" key="1">
    <source>
        <dbReference type="SAM" id="MobiDB-lite"/>
    </source>
</evidence>
<evidence type="ECO:0000313" key="3">
    <source>
        <dbReference type="Proteomes" id="UP001201549"/>
    </source>
</evidence>
<dbReference type="InterPro" id="IPR036388">
    <property type="entry name" value="WH-like_DNA-bd_sf"/>
</dbReference>
<proteinExistence type="predicted"/>